<dbReference type="InterPro" id="IPR013783">
    <property type="entry name" value="Ig-like_fold"/>
</dbReference>
<organism evidence="2 3">
    <name type="scientific">Motilimonas cestriensis</name>
    <dbReference type="NCBI Taxonomy" id="2742685"/>
    <lineage>
        <taxon>Bacteria</taxon>
        <taxon>Pseudomonadati</taxon>
        <taxon>Pseudomonadota</taxon>
        <taxon>Gammaproteobacteria</taxon>
        <taxon>Alteromonadales</taxon>
        <taxon>Alteromonadales genera incertae sedis</taxon>
        <taxon>Motilimonas</taxon>
    </lineage>
</organism>
<dbReference type="NCBIfam" id="NF033510">
    <property type="entry name" value="Ca_tandemer"/>
    <property type="match status" value="3"/>
</dbReference>
<accession>A0ABS8WGW5</accession>
<protein>
    <recommendedName>
        <fullName evidence="1">Bacterial Ig-like domain-containing protein</fullName>
    </recommendedName>
</protein>
<dbReference type="Gene3D" id="2.60.40.10">
    <property type="entry name" value="Immunoglobulins"/>
    <property type="match status" value="3"/>
</dbReference>
<dbReference type="RefSeq" id="WP_233055176.1">
    <property type="nucleotide sequence ID" value="NZ_JAIMJA010000075.1"/>
</dbReference>
<dbReference type="Proteomes" id="UP001201273">
    <property type="component" value="Unassembled WGS sequence"/>
</dbReference>
<proteinExistence type="predicted"/>
<reference evidence="2 3" key="1">
    <citation type="journal article" date="2022" name="Environ. Microbiol. Rep.">
        <title>Eco-phylogenetic analyses reveal divergent evolution of vitamin B12 metabolism in the marine bacterial family 'Psychromonadaceae'.</title>
        <authorList>
            <person name="Jin X."/>
            <person name="Yang Y."/>
            <person name="Cao H."/>
            <person name="Gao B."/>
            <person name="Zhao Z."/>
        </authorList>
    </citation>
    <scope>NUCLEOTIDE SEQUENCE [LARGE SCALE GENOMIC DNA]</scope>
    <source>
        <strain evidence="2 3">MKS20</strain>
    </source>
</reference>
<feature type="domain" description="Bacterial Ig-like" evidence="1">
    <location>
        <begin position="31"/>
        <end position="96"/>
    </location>
</feature>
<evidence type="ECO:0000313" key="3">
    <source>
        <dbReference type="Proteomes" id="UP001201273"/>
    </source>
</evidence>
<feature type="domain" description="Bacterial Ig-like" evidence="1">
    <location>
        <begin position="130"/>
        <end position="196"/>
    </location>
</feature>
<comment type="caution">
    <text evidence="2">The sequence shown here is derived from an EMBL/GenBank/DDBJ whole genome shotgun (WGS) entry which is preliminary data.</text>
</comment>
<sequence>SALTITTPIEGDGIVNGAEDADVLIQGTGAESGAMVTVDIGGVSTTTTADASGNWTIAGNELDISALNNGTLTVSATQTDAAGNTSSAATSAITLDNTAPSALAITTPIEGDGIVNGAEDNDVLIQGTGAESGAMVTVNIGGVSTTTTADGSGNWTLAGSELDISALNNGNLTVSATQTDAAGNTSSAATSAITLDNTAPSAVTITTPIEGDGVVSAAEDNDVLIQGTGAESGAMVTVDIGGVSTTTTADGSGNWTLAGSELDISALNNGNLTVSATQTDAAGNTSSAATSAITLDNTAPSAVTITTPIEGDGVVSAAEDNDVLIQGTGAESGAMVTV</sequence>
<feature type="non-terminal residue" evidence="2">
    <location>
        <position position="1"/>
    </location>
</feature>
<keyword evidence="3" id="KW-1185">Reference proteome</keyword>
<gene>
    <name evidence="2" type="ORF">K6Y31_22060</name>
</gene>
<evidence type="ECO:0000259" key="1">
    <source>
        <dbReference type="Pfam" id="PF19077"/>
    </source>
</evidence>
<feature type="non-terminal residue" evidence="2">
    <location>
        <position position="338"/>
    </location>
</feature>
<dbReference type="Pfam" id="PF19077">
    <property type="entry name" value="Big_13"/>
    <property type="match status" value="3"/>
</dbReference>
<dbReference type="InterPro" id="IPR044016">
    <property type="entry name" value="Big_13"/>
</dbReference>
<name>A0ABS8WGW5_9GAMM</name>
<evidence type="ECO:0000313" key="2">
    <source>
        <dbReference type="EMBL" id="MCE2597447.1"/>
    </source>
</evidence>
<dbReference type="EMBL" id="JAIMJA010000075">
    <property type="protein sequence ID" value="MCE2597447.1"/>
    <property type="molecule type" value="Genomic_DNA"/>
</dbReference>
<feature type="domain" description="Bacterial Ig-like" evidence="1">
    <location>
        <begin position="231"/>
        <end position="296"/>
    </location>
</feature>